<dbReference type="InterPro" id="IPR037402">
    <property type="entry name" value="YidZ_PBP2"/>
</dbReference>
<dbReference type="Pfam" id="PF00126">
    <property type="entry name" value="HTH_1"/>
    <property type="match status" value="1"/>
</dbReference>
<dbReference type="Proteomes" id="UP000279760">
    <property type="component" value="Chromosome 2"/>
</dbReference>
<reference evidence="6 7" key="1">
    <citation type="submission" date="2018-11" db="EMBL/GenBank/DDBJ databases">
        <title>Complete Genome Sequence of Vbrio mediterranei 117-T6: a Potential Pathogen Bacteria Isolated from the Conchocelis of Pyropia.</title>
        <authorList>
            <person name="Liu Q."/>
        </authorList>
    </citation>
    <scope>NUCLEOTIDE SEQUENCE [LARGE SCALE GENOMIC DNA]</scope>
    <source>
        <strain evidence="6 7">117-T6</strain>
    </source>
</reference>
<gene>
    <name evidence="6" type="ORF">ECB94_19780</name>
</gene>
<evidence type="ECO:0000256" key="3">
    <source>
        <dbReference type="ARBA" id="ARBA00023125"/>
    </source>
</evidence>
<evidence type="ECO:0000259" key="5">
    <source>
        <dbReference type="PROSITE" id="PS50931"/>
    </source>
</evidence>
<dbReference type="InterPro" id="IPR000847">
    <property type="entry name" value="LysR_HTH_N"/>
</dbReference>
<evidence type="ECO:0000313" key="6">
    <source>
        <dbReference type="EMBL" id="AYV23533.1"/>
    </source>
</evidence>
<accession>A0A3G4VFI0</accession>
<protein>
    <submittedName>
        <fullName evidence="6">LysR family transcriptional regulator</fullName>
    </submittedName>
</protein>
<dbReference type="CDD" id="cd08417">
    <property type="entry name" value="PBP2_Nitroaromatics_like"/>
    <property type="match status" value="1"/>
</dbReference>
<dbReference type="PRINTS" id="PR00039">
    <property type="entry name" value="HTHLYSR"/>
</dbReference>
<keyword evidence="2" id="KW-0805">Transcription regulation</keyword>
<dbReference type="PANTHER" id="PTHR30118">
    <property type="entry name" value="HTH-TYPE TRANSCRIPTIONAL REGULATOR LEUO-RELATED"/>
    <property type="match status" value="1"/>
</dbReference>
<dbReference type="RefSeq" id="WP_031493464.1">
    <property type="nucleotide sequence ID" value="NZ_CP033578.1"/>
</dbReference>
<dbReference type="InterPro" id="IPR036390">
    <property type="entry name" value="WH_DNA-bd_sf"/>
</dbReference>
<dbReference type="GO" id="GO:0003677">
    <property type="term" value="F:DNA binding"/>
    <property type="evidence" value="ECO:0007669"/>
    <property type="project" value="UniProtKB-KW"/>
</dbReference>
<dbReference type="GO" id="GO:0003700">
    <property type="term" value="F:DNA-binding transcription factor activity"/>
    <property type="evidence" value="ECO:0007669"/>
    <property type="project" value="InterPro"/>
</dbReference>
<dbReference type="InterPro" id="IPR036388">
    <property type="entry name" value="WH-like_DNA-bd_sf"/>
</dbReference>
<dbReference type="PANTHER" id="PTHR30118:SF15">
    <property type="entry name" value="TRANSCRIPTIONAL REGULATORY PROTEIN"/>
    <property type="match status" value="1"/>
</dbReference>
<dbReference type="Gene3D" id="1.10.10.10">
    <property type="entry name" value="Winged helix-like DNA-binding domain superfamily/Winged helix DNA-binding domain"/>
    <property type="match status" value="1"/>
</dbReference>
<sequence>MIGHNYKLLRPLQALLETRSLTEAAERLRVTQSAMSRNLTQLRAEFSDPLLIREGKTFVLTARGESLKRALPHVLSAIEGLYSDSSIEPSEIKRTYRIAYSSFSSLSLVKDLSLALMSQAPNASFSMELWQHRDIDELSTEDVDILITPAHRIPDNIYGKRIADNDYVVVRSKEHHKSQQTLCLERYLESRHVLLHLVANIDLEVNEFFANLSVKRNVALTLSSAREALDVVRESDLLVTLPKYLVERLPDKSDFDIHPLPFSLPSHSYYLLWHAKWQNDVAHRWLRDTVFSLL</sequence>
<keyword evidence="4" id="KW-0804">Transcription</keyword>
<dbReference type="Pfam" id="PF03466">
    <property type="entry name" value="LysR_substrate"/>
    <property type="match status" value="1"/>
</dbReference>
<organism evidence="6 7">
    <name type="scientific">Vibrio mediterranei</name>
    <dbReference type="NCBI Taxonomy" id="689"/>
    <lineage>
        <taxon>Bacteria</taxon>
        <taxon>Pseudomonadati</taxon>
        <taxon>Pseudomonadota</taxon>
        <taxon>Gammaproteobacteria</taxon>
        <taxon>Vibrionales</taxon>
        <taxon>Vibrionaceae</taxon>
        <taxon>Vibrio</taxon>
    </lineage>
</organism>
<name>A0A3G4VFI0_9VIBR</name>
<feature type="domain" description="HTH lysR-type" evidence="5">
    <location>
        <begin position="4"/>
        <end position="61"/>
    </location>
</feature>
<dbReference type="InterPro" id="IPR050389">
    <property type="entry name" value="LysR-type_TF"/>
</dbReference>
<evidence type="ECO:0000256" key="1">
    <source>
        <dbReference type="ARBA" id="ARBA00009437"/>
    </source>
</evidence>
<dbReference type="InterPro" id="IPR005119">
    <property type="entry name" value="LysR_subst-bd"/>
</dbReference>
<evidence type="ECO:0000313" key="7">
    <source>
        <dbReference type="Proteomes" id="UP000279760"/>
    </source>
</evidence>
<dbReference type="PROSITE" id="PS50931">
    <property type="entry name" value="HTH_LYSR"/>
    <property type="match status" value="1"/>
</dbReference>
<evidence type="ECO:0000256" key="2">
    <source>
        <dbReference type="ARBA" id="ARBA00023015"/>
    </source>
</evidence>
<dbReference type="EMBL" id="CP033578">
    <property type="protein sequence ID" value="AYV23533.1"/>
    <property type="molecule type" value="Genomic_DNA"/>
</dbReference>
<keyword evidence="3" id="KW-0238">DNA-binding</keyword>
<dbReference type="SUPFAM" id="SSF46785">
    <property type="entry name" value="Winged helix' DNA-binding domain"/>
    <property type="match status" value="1"/>
</dbReference>
<dbReference type="AlphaFoldDB" id="A0A3G4VFI0"/>
<dbReference type="Gene3D" id="3.40.190.10">
    <property type="entry name" value="Periplasmic binding protein-like II"/>
    <property type="match status" value="2"/>
</dbReference>
<comment type="similarity">
    <text evidence="1">Belongs to the LysR transcriptional regulatory family.</text>
</comment>
<dbReference type="SUPFAM" id="SSF53850">
    <property type="entry name" value="Periplasmic binding protein-like II"/>
    <property type="match status" value="1"/>
</dbReference>
<evidence type="ECO:0000256" key="4">
    <source>
        <dbReference type="ARBA" id="ARBA00023163"/>
    </source>
</evidence>
<proteinExistence type="inferred from homology"/>